<protein>
    <submittedName>
        <fullName evidence="1">Uncharacterized protein</fullName>
    </submittedName>
</protein>
<dbReference type="Proteomes" id="UP000643525">
    <property type="component" value="Unassembled WGS sequence"/>
</dbReference>
<sequence length="302" mass="32924">MHVSVLCRSELFKAQIGGGPCDPRMILPDWDRHDRLGVVMSSPLGAVGASLMIQLAMGLSYDAEPRRREDQYPPVFLFHVGGRFGDFSPMDVWPPRREVFVPADPYVLLGALNDRGITRLLLPETGLADTGLPESGLQGVGEAPEGPAASPAPWRGRDWICRSPSGWTDGSSFCEQLASAYLYAPRGGTAVGETVLSSSDPECEAMVEDVLQPHRCHQKFARREDAALLEIGAGPSSVSDLRQWLEIFGTRLDEVDPATRAQMLACRRACREAGITAQTYRRLSADEALARFSTGKDPAENL</sequence>
<reference evidence="1 2" key="1">
    <citation type="submission" date="2020-10" db="EMBL/GenBank/DDBJ databases">
        <title>Sequencing the genomes of 1000 actinobacteria strains.</title>
        <authorList>
            <person name="Klenk H.-P."/>
        </authorList>
    </citation>
    <scope>NUCLEOTIDE SEQUENCE [LARGE SCALE GENOMIC DNA]</scope>
    <source>
        <strain evidence="1 2">DSM 15666</strain>
    </source>
</reference>
<dbReference type="RefSeq" id="WP_192596038.1">
    <property type="nucleotide sequence ID" value="NZ_BAAALJ010000013.1"/>
</dbReference>
<evidence type="ECO:0000313" key="1">
    <source>
        <dbReference type="EMBL" id="MBE1525130.1"/>
    </source>
</evidence>
<name>A0ABR9JGS3_9MICC</name>
<comment type="caution">
    <text evidence="1">The sequence shown here is derived from an EMBL/GenBank/DDBJ whole genome shotgun (WGS) entry which is preliminary data.</text>
</comment>
<dbReference type="EMBL" id="JADBED010000001">
    <property type="protein sequence ID" value="MBE1525130.1"/>
    <property type="molecule type" value="Genomic_DNA"/>
</dbReference>
<gene>
    <name evidence="1" type="ORF">H4W27_002248</name>
</gene>
<accession>A0ABR9JGS3</accession>
<proteinExistence type="predicted"/>
<organism evidence="1 2">
    <name type="scientific">Nesterenkonia lutea</name>
    <dbReference type="NCBI Taxonomy" id="272919"/>
    <lineage>
        <taxon>Bacteria</taxon>
        <taxon>Bacillati</taxon>
        <taxon>Actinomycetota</taxon>
        <taxon>Actinomycetes</taxon>
        <taxon>Micrococcales</taxon>
        <taxon>Micrococcaceae</taxon>
        <taxon>Nesterenkonia</taxon>
    </lineage>
</organism>
<evidence type="ECO:0000313" key="2">
    <source>
        <dbReference type="Proteomes" id="UP000643525"/>
    </source>
</evidence>
<keyword evidence="2" id="KW-1185">Reference proteome</keyword>